<dbReference type="SUPFAM" id="SSF46689">
    <property type="entry name" value="Homeodomain-like"/>
    <property type="match status" value="1"/>
</dbReference>
<evidence type="ECO:0000313" key="1">
    <source>
        <dbReference type="EMBL" id="WMV74990.1"/>
    </source>
</evidence>
<name>A0ABY9Q7U6_GEOTD</name>
<dbReference type="Gene3D" id="1.10.10.60">
    <property type="entry name" value="Homeodomain-like"/>
    <property type="match status" value="1"/>
</dbReference>
<sequence>MAKKRGAGGRPTKLTPELQEELVKVIRAGNYIETACAYVGINKTTFYDWLKRGAREKERLAKNPNARPKKSEQPFVELSNAVEKALAQAEIRDVAIIGKAAEENWQAAAWRLERKFPERWGRKERLTADLNHSGQVANHGQYEIRVEHNIVSELLEDEEARELIKRLIRKRNANKRDSE</sequence>
<protein>
    <submittedName>
        <fullName evidence="1">Uncharacterized protein</fullName>
    </submittedName>
</protein>
<dbReference type="RefSeq" id="WP_236934199.1">
    <property type="nucleotide sequence ID" value="NZ_CP133461.1"/>
</dbReference>
<keyword evidence="2" id="KW-1185">Reference proteome</keyword>
<proteinExistence type="predicted"/>
<reference evidence="1 2" key="1">
    <citation type="submission" date="2023-08" db="EMBL/GenBank/DDBJ databases">
        <title>Complete genome sequence of Geobacillus thermodenitrificans K1041, a genetically tractable strain representative of the genus Geobacillus.</title>
        <authorList>
            <person name="Kani S."/>
            <person name="Suzuki H."/>
        </authorList>
    </citation>
    <scope>NUCLEOTIDE SEQUENCE [LARGE SCALE GENOMIC DNA]</scope>
    <source>
        <strain evidence="1 2">K1041</strain>
    </source>
</reference>
<organism evidence="1 2">
    <name type="scientific">Geobacillus thermodenitrificans</name>
    <dbReference type="NCBI Taxonomy" id="33940"/>
    <lineage>
        <taxon>Bacteria</taxon>
        <taxon>Bacillati</taxon>
        <taxon>Bacillota</taxon>
        <taxon>Bacilli</taxon>
        <taxon>Bacillales</taxon>
        <taxon>Anoxybacillaceae</taxon>
        <taxon>Geobacillus</taxon>
    </lineage>
</organism>
<dbReference type="Proteomes" id="UP001297580">
    <property type="component" value="Chromosome"/>
</dbReference>
<evidence type="ECO:0000313" key="2">
    <source>
        <dbReference type="Proteomes" id="UP001297580"/>
    </source>
</evidence>
<dbReference type="InterPro" id="IPR009057">
    <property type="entry name" value="Homeodomain-like_sf"/>
</dbReference>
<gene>
    <name evidence="1" type="ORF">HSX42_11895</name>
</gene>
<accession>A0ABY9Q7U6</accession>
<dbReference type="EMBL" id="CP133461">
    <property type="protein sequence ID" value="WMV74990.1"/>
    <property type="molecule type" value="Genomic_DNA"/>
</dbReference>